<evidence type="ECO:0000313" key="2">
    <source>
        <dbReference type="EMBL" id="ANC50427.1"/>
    </source>
</evidence>
<sequence>MHETACKRGDFTYEDPDTGYIVFTRLGLLQRDRCCGAGCRHCPFEHDGVKLAARASKIQQAAWLTDMSVQSDAAISLLFWSGGKDSFLALRALQREGHRNIVLLTTFDARSRIIAQQEFTIDVVVEQATQLGVPLLGVPLHTGADYVDQIAAAVDLVPACERLCFGDLHLAHIRQWREKAFGDHPRMANMELIFPLWNADYDALLADLLASGATSIVSAVFPDLTQIDIGDVFDTDLLARLPDHIDPFGENGEFHTRIVLTPPPPKAD</sequence>
<evidence type="ECO:0000259" key="1">
    <source>
        <dbReference type="Pfam" id="PF01902"/>
    </source>
</evidence>
<keyword evidence="3" id="KW-1185">Reference proteome</keyword>
<dbReference type="InterPro" id="IPR002761">
    <property type="entry name" value="Diphthami_syn_dom"/>
</dbReference>
<dbReference type="Pfam" id="PF01902">
    <property type="entry name" value="Diphthami_syn_2"/>
    <property type="match status" value="1"/>
</dbReference>
<accession>A0A168M1T4</accession>
<reference evidence="2 3" key="1">
    <citation type="journal article" date="2015" name="Int. J. Syst. Evol. Microbiol.">
        <title>Erythrobacter atlanticus sp. nov., a bacterium from ocean sediment able to degrade polycyclic aromatic hydrocarbons.</title>
        <authorList>
            <person name="Zhuang L."/>
            <person name="Liu Y."/>
            <person name="Wang L."/>
            <person name="Wang W."/>
            <person name="Shao Z."/>
        </authorList>
    </citation>
    <scope>NUCLEOTIDE SEQUENCE [LARGE SCALE GENOMIC DNA]</scope>
    <source>
        <strain evidence="3">s21-N3</strain>
    </source>
</reference>
<dbReference type="PANTHER" id="PTHR21037">
    <property type="entry name" value="39S RIBOSOMAL PROTEIN L14, MITOCHONDRIAL"/>
    <property type="match status" value="1"/>
</dbReference>
<proteinExistence type="predicted"/>
<dbReference type="InterPro" id="IPR014729">
    <property type="entry name" value="Rossmann-like_a/b/a_fold"/>
</dbReference>
<dbReference type="PANTHER" id="PTHR21037:SF2">
    <property type="entry name" value="SIMILAR TO NOVEL PROTEIN"/>
    <property type="match status" value="1"/>
</dbReference>
<dbReference type="KEGG" id="ery:CP97_14741"/>
<dbReference type="InterPro" id="IPR040807">
    <property type="entry name" value="DUF5522"/>
</dbReference>
<dbReference type="Gene3D" id="3.40.50.620">
    <property type="entry name" value="HUPs"/>
    <property type="match status" value="1"/>
</dbReference>
<dbReference type="Proteomes" id="UP000059113">
    <property type="component" value="Chromosome"/>
</dbReference>
<name>A0A168M1T4_9SPHN</name>
<dbReference type="AlphaFoldDB" id="A0A168M1T4"/>
<organism evidence="2 3">
    <name type="scientific">Aurantiacibacter atlanticus</name>
    <dbReference type="NCBI Taxonomy" id="1648404"/>
    <lineage>
        <taxon>Bacteria</taxon>
        <taxon>Pseudomonadati</taxon>
        <taxon>Pseudomonadota</taxon>
        <taxon>Alphaproteobacteria</taxon>
        <taxon>Sphingomonadales</taxon>
        <taxon>Erythrobacteraceae</taxon>
        <taxon>Aurantiacibacter</taxon>
    </lineage>
</organism>
<reference evidence="3" key="2">
    <citation type="submission" date="2015-04" db="EMBL/GenBank/DDBJ databases">
        <title>The complete genome sequence of Erythrobacter sp. s21-N3.</title>
        <authorList>
            <person name="Zhuang L."/>
            <person name="Liu Y."/>
            <person name="Shao Z."/>
        </authorList>
    </citation>
    <scope>NUCLEOTIDE SEQUENCE [LARGE SCALE GENOMIC DNA]</scope>
    <source>
        <strain evidence="3">s21-N3</strain>
    </source>
</reference>
<gene>
    <name evidence="2" type="ORF">CP97_14741</name>
</gene>
<dbReference type="STRING" id="1648404.CP97_14741"/>
<dbReference type="SUPFAM" id="SSF52402">
    <property type="entry name" value="Adenine nucleotide alpha hydrolases-like"/>
    <property type="match status" value="1"/>
</dbReference>
<dbReference type="Pfam" id="PF17653">
    <property type="entry name" value="DUF5522"/>
    <property type="match status" value="1"/>
</dbReference>
<evidence type="ECO:0000313" key="3">
    <source>
        <dbReference type="Proteomes" id="UP000059113"/>
    </source>
</evidence>
<feature type="domain" description="Diphthamide synthase" evidence="1">
    <location>
        <begin position="78"/>
        <end position="261"/>
    </location>
</feature>
<protein>
    <recommendedName>
        <fullName evidence="1">Diphthamide synthase domain-containing protein</fullName>
    </recommendedName>
</protein>
<dbReference type="EMBL" id="CP011310">
    <property type="protein sequence ID" value="ANC50427.1"/>
    <property type="molecule type" value="Genomic_DNA"/>
</dbReference>